<dbReference type="InterPro" id="IPR017853">
    <property type="entry name" value="GH"/>
</dbReference>
<dbReference type="GO" id="GO:0070492">
    <property type="term" value="F:oligosaccharide binding"/>
    <property type="evidence" value="ECO:0007669"/>
    <property type="project" value="TreeGrafter"/>
</dbReference>
<name>A0AAD8A012_DIPPU</name>
<dbReference type="InterPro" id="IPR011583">
    <property type="entry name" value="Chitinase_II/V-like_cat"/>
</dbReference>
<protein>
    <recommendedName>
        <fullName evidence="7">Chitinase domain-containing protein 1</fullName>
    </recommendedName>
</protein>
<dbReference type="GO" id="GO:0005764">
    <property type="term" value="C:lysosome"/>
    <property type="evidence" value="ECO:0007669"/>
    <property type="project" value="UniProtKB-SubCell"/>
</dbReference>
<dbReference type="FunFam" id="3.20.20.80:FF:000028">
    <property type="entry name" value="Chitinase domain-containing protein 1"/>
    <property type="match status" value="1"/>
</dbReference>
<dbReference type="GO" id="GO:0012505">
    <property type="term" value="C:endomembrane system"/>
    <property type="evidence" value="ECO:0007669"/>
    <property type="project" value="TreeGrafter"/>
</dbReference>
<dbReference type="Pfam" id="PF00704">
    <property type="entry name" value="Glyco_hydro_18"/>
    <property type="match status" value="1"/>
</dbReference>
<evidence type="ECO:0000259" key="9">
    <source>
        <dbReference type="PROSITE" id="PS51910"/>
    </source>
</evidence>
<evidence type="ECO:0000256" key="5">
    <source>
        <dbReference type="ARBA" id="ARBA00022729"/>
    </source>
</evidence>
<proteinExistence type="inferred from homology"/>
<dbReference type="PROSITE" id="PS51910">
    <property type="entry name" value="GH18_2"/>
    <property type="match status" value="1"/>
</dbReference>
<dbReference type="InterPro" id="IPR029070">
    <property type="entry name" value="Chitinase_insertion_sf"/>
</dbReference>
<reference evidence="10" key="1">
    <citation type="journal article" date="2023" name="IScience">
        <title>Live-bearing cockroach genome reveals convergent evolutionary mechanisms linked to viviparity in insects and beyond.</title>
        <authorList>
            <person name="Fouks B."/>
            <person name="Harrison M.C."/>
            <person name="Mikhailova A.A."/>
            <person name="Marchal E."/>
            <person name="English S."/>
            <person name="Carruthers M."/>
            <person name="Jennings E.C."/>
            <person name="Chiamaka E.L."/>
            <person name="Frigard R.A."/>
            <person name="Pippel M."/>
            <person name="Attardo G.M."/>
            <person name="Benoit J.B."/>
            <person name="Bornberg-Bauer E."/>
            <person name="Tobe S.S."/>
        </authorList>
    </citation>
    <scope>NUCLEOTIDE SEQUENCE</scope>
    <source>
        <strain evidence="10">Stay&amp;Tobe</strain>
    </source>
</reference>
<evidence type="ECO:0000256" key="3">
    <source>
        <dbReference type="ARBA" id="ARBA00009336"/>
    </source>
</evidence>
<comment type="caution">
    <text evidence="10">The sequence shown here is derived from an EMBL/GenBank/DDBJ whole genome shotgun (WGS) entry which is preliminary data.</text>
</comment>
<evidence type="ECO:0000313" key="11">
    <source>
        <dbReference type="Proteomes" id="UP001233999"/>
    </source>
</evidence>
<dbReference type="SUPFAM" id="SSF51445">
    <property type="entry name" value="(Trans)glycosidases"/>
    <property type="match status" value="1"/>
</dbReference>
<dbReference type="EMBL" id="JASPKZ010004587">
    <property type="protein sequence ID" value="KAJ9589908.1"/>
    <property type="molecule type" value="Genomic_DNA"/>
</dbReference>
<accession>A0AAD8A012</accession>
<evidence type="ECO:0000313" key="10">
    <source>
        <dbReference type="EMBL" id="KAJ9589908.1"/>
    </source>
</evidence>
<evidence type="ECO:0000256" key="7">
    <source>
        <dbReference type="ARBA" id="ARBA00040976"/>
    </source>
</evidence>
<keyword evidence="11" id="KW-1185">Reference proteome</keyword>
<keyword evidence="6" id="KW-0458">Lysosome</keyword>
<organism evidence="10 11">
    <name type="scientific">Diploptera punctata</name>
    <name type="common">Pacific beetle cockroach</name>
    <dbReference type="NCBI Taxonomy" id="6984"/>
    <lineage>
        <taxon>Eukaryota</taxon>
        <taxon>Metazoa</taxon>
        <taxon>Ecdysozoa</taxon>
        <taxon>Arthropoda</taxon>
        <taxon>Hexapoda</taxon>
        <taxon>Insecta</taxon>
        <taxon>Pterygota</taxon>
        <taxon>Neoptera</taxon>
        <taxon>Polyneoptera</taxon>
        <taxon>Dictyoptera</taxon>
        <taxon>Blattodea</taxon>
        <taxon>Blaberoidea</taxon>
        <taxon>Blaberidae</taxon>
        <taxon>Diplopterinae</taxon>
        <taxon>Diploptera</taxon>
    </lineage>
</organism>
<dbReference type="AlphaFoldDB" id="A0AAD8A012"/>
<reference evidence="10" key="2">
    <citation type="submission" date="2023-05" db="EMBL/GenBank/DDBJ databases">
        <authorList>
            <person name="Fouks B."/>
        </authorList>
    </citation>
    <scope>NUCLEOTIDE SEQUENCE</scope>
    <source>
        <strain evidence="10">Stay&amp;Tobe</strain>
        <tissue evidence="10">Testes</tissue>
    </source>
</reference>
<evidence type="ECO:0000256" key="2">
    <source>
        <dbReference type="ARBA" id="ARBA00004613"/>
    </source>
</evidence>
<comment type="subcellular location">
    <subcellularLocation>
        <location evidence="1">Lysosome</location>
    </subcellularLocation>
    <subcellularLocation>
        <location evidence="2">Secreted</location>
    </subcellularLocation>
</comment>
<feature type="signal peptide" evidence="8">
    <location>
        <begin position="1"/>
        <end position="20"/>
    </location>
</feature>
<dbReference type="Proteomes" id="UP001233999">
    <property type="component" value="Unassembled WGS sequence"/>
</dbReference>
<dbReference type="Gene3D" id="3.10.50.10">
    <property type="match status" value="1"/>
</dbReference>
<dbReference type="CDD" id="cd02876">
    <property type="entry name" value="GH18_SI-CLP"/>
    <property type="match status" value="1"/>
</dbReference>
<evidence type="ECO:0000256" key="4">
    <source>
        <dbReference type="ARBA" id="ARBA00022525"/>
    </source>
</evidence>
<feature type="domain" description="GH18" evidence="9">
    <location>
        <begin position="77"/>
        <end position="389"/>
    </location>
</feature>
<dbReference type="FunFam" id="3.10.50.10:FF:000002">
    <property type="entry name" value="Chitinase domain-containing protein 1"/>
    <property type="match status" value="1"/>
</dbReference>
<evidence type="ECO:0000256" key="8">
    <source>
        <dbReference type="SAM" id="SignalP"/>
    </source>
</evidence>
<dbReference type="PANTHER" id="PTHR46066:SF2">
    <property type="entry name" value="CHITINASE DOMAIN-CONTAINING PROTEIN 1"/>
    <property type="match status" value="1"/>
</dbReference>
<comment type="similarity">
    <text evidence="3">Belongs to the glycosyl hydrolase 18 family.</text>
</comment>
<dbReference type="PANTHER" id="PTHR46066">
    <property type="entry name" value="CHITINASE DOMAIN-CONTAINING PROTEIN 1 FAMILY MEMBER"/>
    <property type="match status" value="1"/>
</dbReference>
<feature type="chain" id="PRO_5042035244" description="Chitinase domain-containing protein 1" evidence="8">
    <location>
        <begin position="21"/>
        <end position="389"/>
    </location>
</feature>
<evidence type="ECO:0000256" key="6">
    <source>
        <dbReference type="ARBA" id="ARBA00023228"/>
    </source>
</evidence>
<dbReference type="GO" id="GO:0005576">
    <property type="term" value="C:extracellular region"/>
    <property type="evidence" value="ECO:0007669"/>
    <property type="project" value="UniProtKB-SubCell"/>
</dbReference>
<dbReference type="SMART" id="SM00636">
    <property type="entry name" value="Glyco_18"/>
    <property type="match status" value="1"/>
</dbReference>
<dbReference type="GO" id="GO:0005975">
    <property type="term" value="P:carbohydrate metabolic process"/>
    <property type="evidence" value="ECO:0007669"/>
    <property type="project" value="InterPro"/>
</dbReference>
<dbReference type="InterPro" id="IPR001223">
    <property type="entry name" value="Glyco_hydro18_cat"/>
</dbReference>
<keyword evidence="4" id="KW-0964">Secreted</keyword>
<keyword evidence="5 8" id="KW-0732">Signal</keyword>
<dbReference type="GO" id="GO:0008061">
    <property type="term" value="F:chitin binding"/>
    <property type="evidence" value="ECO:0007669"/>
    <property type="project" value="InterPro"/>
</dbReference>
<evidence type="ECO:0000256" key="1">
    <source>
        <dbReference type="ARBA" id="ARBA00004371"/>
    </source>
</evidence>
<gene>
    <name evidence="10" type="ORF">L9F63_016969</name>
</gene>
<sequence length="389" mass="43863">MKVSCFLLLISILSVNSTLSHGDPKKEKSKKEIKVKKGPVKNNVVDRGLVIEDPMPESILSEYQAYDVNTNLKQFDGEVLGYVTPWNNHGYDVAKLFGKKLNLISPVWLQVRRQAAKSYAVTGTHDIDAGWMEEVRKNGGNAVNIVPRVLFDNWSAKDLTALTSDANECNRLADVLLENAKKFKFDGYVLELWSQVVGRISNHLIIQTIKQIAEKIKTAKLILILVIPPIRGHDPEAFDVDDFEQLADDVTAFSLMTYDFSSPQRPGPNSPLSWVRSCVERLVPDSDDPVRSKILLGLNFYGYDYTPMGGGAIVNNQYVSLLKQARGRLKYDVNSAEHYFELKLKSGRHMVFYPTLYSIQKRVELAKELGTGLAIWELGQGLDYFYDLL</sequence>
<dbReference type="Gene3D" id="3.20.20.80">
    <property type="entry name" value="Glycosidases"/>
    <property type="match status" value="1"/>
</dbReference>